<dbReference type="PANTHER" id="PTHR45661">
    <property type="entry name" value="SURFACE ANTIGEN"/>
    <property type="match status" value="1"/>
</dbReference>
<dbReference type="AlphaFoldDB" id="K0RGZ1"/>
<evidence type="ECO:0000313" key="2">
    <source>
        <dbReference type="Proteomes" id="UP000266841"/>
    </source>
</evidence>
<dbReference type="InterPro" id="IPR053139">
    <property type="entry name" value="Surface_bspA-like"/>
</dbReference>
<dbReference type="Proteomes" id="UP000266841">
    <property type="component" value="Unassembled WGS sequence"/>
</dbReference>
<dbReference type="Pfam" id="PF13306">
    <property type="entry name" value="LRR_5"/>
    <property type="match status" value="1"/>
</dbReference>
<dbReference type="EMBL" id="AGNL01038731">
    <property type="protein sequence ID" value="EJK52998.1"/>
    <property type="molecule type" value="Genomic_DNA"/>
</dbReference>
<dbReference type="OrthoDB" id="10264456at2759"/>
<dbReference type="InterPro" id="IPR026906">
    <property type="entry name" value="LRR_5"/>
</dbReference>
<evidence type="ECO:0008006" key="3">
    <source>
        <dbReference type="Google" id="ProtNLM"/>
    </source>
</evidence>
<dbReference type="SUPFAM" id="SSF52058">
    <property type="entry name" value="L domain-like"/>
    <property type="match status" value="1"/>
</dbReference>
<gene>
    <name evidence="1" type="ORF">THAOC_27641</name>
</gene>
<dbReference type="PANTHER" id="PTHR45661:SF3">
    <property type="entry name" value="IG-LIKE DOMAIN-CONTAINING PROTEIN"/>
    <property type="match status" value="1"/>
</dbReference>
<comment type="caution">
    <text evidence="1">The sequence shown here is derived from an EMBL/GenBank/DDBJ whole genome shotgun (WGS) entry which is preliminary data.</text>
</comment>
<organism evidence="1 2">
    <name type="scientific">Thalassiosira oceanica</name>
    <name type="common">Marine diatom</name>
    <dbReference type="NCBI Taxonomy" id="159749"/>
    <lineage>
        <taxon>Eukaryota</taxon>
        <taxon>Sar</taxon>
        <taxon>Stramenopiles</taxon>
        <taxon>Ochrophyta</taxon>
        <taxon>Bacillariophyta</taxon>
        <taxon>Coscinodiscophyceae</taxon>
        <taxon>Thalassiosirophycidae</taxon>
        <taxon>Thalassiosirales</taxon>
        <taxon>Thalassiosiraceae</taxon>
        <taxon>Thalassiosira</taxon>
    </lineage>
</organism>
<dbReference type="InterPro" id="IPR032675">
    <property type="entry name" value="LRR_dom_sf"/>
</dbReference>
<dbReference type="Gene3D" id="3.80.10.10">
    <property type="entry name" value="Ribonuclease Inhibitor"/>
    <property type="match status" value="1"/>
</dbReference>
<sequence>MALQQVAIPSSVTKLGYGAFSACTNLTEVKFGEGLEIIRDGAFQGCTALRSVTIPSSVTKLGNYAFDTCRNLAVVQFSDGVLQAIGDNAFRDCTTLRSATFSSVAKLGQRAFIGCRNLTEVILLGGERLLNQGFFDRGLSSEEGALDQKKIKELLRLISFPNCSLTTVKASISKALSDRMARMSLERRLSVEGRIRGLRSLELTQDGNILACFPVVSSPGVMDVQDTNNQTARSLHQVLRLISFYELKESSILVELAMWKSRLNKDQARADCRTPIPDPAKRLILEYCGFVGFLTPAIEGD</sequence>
<reference evidence="1 2" key="1">
    <citation type="journal article" date="2012" name="Genome Biol.">
        <title>Genome and low-iron response of an oceanic diatom adapted to chronic iron limitation.</title>
        <authorList>
            <person name="Lommer M."/>
            <person name="Specht M."/>
            <person name="Roy A.S."/>
            <person name="Kraemer L."/>
            <person name="Andreson R."/>
            <person name="Gutowska M.A."/>
            <person name="Wolf J."/>
            <person name="Bergner S.V."/>
            <person name="Schilhabel M.B."/>
            <person name="Klostermeier U.C."/>
            <person name="Beiko R.G."/>
            <person name="Rosenstiel P."/>
            <person name="Hippler M."/>
            <person name="Laroche J."/>
        </authorList>
    </citation>
    <scope>NUCLEOTIDE SEQUENCE [LARGE SCALE GENOMIC DNA]</scope>
    <source>
        <strain evidence="1 2">CCMP1005</strain>
    </source>
</reference>
<keyword evidence="2" id="KW-1185">Reference proteome</keyword>
<evidence type="ECO:0000313" key="1">
    <source>
        <dbReference type="EMBL" id="EJK52998.1"/>
    </source>
</evidence>
<name>K0RGZ1_THAOC</name>
<protein>
    <recommendedName>
        <fullName evidence="3">Leucine-rich repeat domain-containing protein</fullName>
    </recommendedName>
</protein>
<accession>K0RGZ1</accession>
<proteinExistence type="predicted"/>